<comment type="similarity">
    <text evidence="1">Belongs to the short-chain dehydrogenases/reductases (SDR) family.</text>
</comment>
<protein>
    <recommendedName>
        <fullName evidence="4">Short-chain dehydrogenase/reductase SDR</fullName>
    </recommendedName>
</protein>
<evidence type="ECO:0000256" key="2">
    <source>
        <dbReference type="ARBA" id="ARBA00023002"/>
    </source>
</evidence>
<proteinExistence type="inferred from homology"/>
<name>A0A381QGD0_9ZZZZ</name>
<dbReference type="PANTHER" id="PTHR43391">
    <property type="entry name" value="RETINOL DEHYDROGENASE-RELATED"/>
    <property type="match status" value="1"/>
</dbReference>
<dbReference type="Pfam" id="PF00106">
    <property type="entry name" value="adh_short"/>
    <property type="match status" value="1"/>
</dbReference>
<dbReference type="Gene3D" id="3.40.50.720">
    <property type="entry name" value="NAD(P)-binding Rossmann-like Domain"/>
    <property type="match status" value="1"/>
</dbReference>
<organism evidence="3">
    <name type="scientific">marine metagenome</name>
    <dbReference type="NCBI Taxonomy" id="408172"/>
    <lineage>
        <taxon>unclassified sequences</taxon>
        <taxon>metagenomes</taxon>
        <taxon>ecological metagenomes</taxon>
    </lineage>
</organism>
<dbReference type="PRINTS" id="PR00080">
    <property type="entry name" value="SDRFAMILY"/>
</dbReference>
<dbReference type="CDD" id="cd05233">
    <property type="entry name" value="SDR_c"/>
    <property type="match status" value="1"/>
</dbReference>
<dbReference type="PANTHER" id="PTHR43391:SF26">
    <property type="entry name" value="BLL7251 PROTEIN"/>
    <property type="match status" value="1"/>
</dbReference>
<accession>A0A381QGD0</accession>
<dbReference type="PRINTS" id="PR00081">
    <property type="entry name" value="GDHRDH"/>
</dbReference>
<evidence type="ECO:0000256" key="1">
    <source>
        <dbReference type="ARBA" id="ARBA00006484"/>
    </source>
</evidence>
<gene>
    <name evidence="3" type="ORF">METZ01_LOCUS31225</name>
</gene>
<reference evidence="3" key="1">
    <citation type="submission" date="2018-05" db="EMBL/GenBank/DDBJ databases">
        <authorList>
            <person name="Lanie J.A."/>
            <person name="Ng W.-L."/>
            <person name="Kazmierczak K.M."/>
            <person name="Andrzejewski T.M."/>
            <person name="Davidsen T.M."/>
            <person name="Wayne K.J."/>
            <person name="Tettelin H."/>
            <person name="Glass J.I."/>
            <person name="Rusch D."/>
            <person name="Podicherti R."/>
            <person name="Tsui H.-C.T."/>
            <person name="Winkler M.E."/>
        </authorList>
    </citation>
    <scope>NUCLEOTIDE SEQUENCE</scope>
</reference>
<keyword evidence="2" id="KW-0560">Oxidoreductase</keyword>
<dbReference type="AlphaFoldDB" id="A0A381QGD0"/>
<sequence length="288" mass="31258">MDDKTVVITGAASGIGRALAKKMSGLGNRLVLSDVDGTRLRAIKGEVDSDSIFVECDVSKEEDCLELAEITREKFGVPQLLFNNAGVIGRFASIWEQRRVEWERVFAVNVQGIANMLRAFVPSMLGQEASSHIINTASEAALTSRAFVGVYHASKHAVLAMSEALAQELNYMDANIRVSVLCPGGVNTNVLNHLDGAEKTDDELLGETGSEGAEALERVYRTSLANAMSPDDVADRVIQGIVNQDFFIFSHPEVASLPELRASAVKENTYPSLSVGLVEQMKKERDDN</sequence>
<evidence type="ECO:0008006" key="4">
    <source>
        <dbReference type="Google" id="ProtNLM"/>
    </source>
</evidence>
<dbReference type="SUPFAM" id="SSF51735">
    <property type="entry name" value="NAD(P)-binding Rossmann-fold domains"/>
    <property type="match status" value="1"/>
</dbReference>
<dbReference type="GO" id="GO:0016491">
    <property type="term" value="F:oxidoreductase activity"/>
    <property type="evidence" value="ECO:0007669"/>
    <property type="project" value="UniProtKB-KW"/>
</dbReference>
<evidence type="ECO:0000313" key="3">
    <source>
        <dbReference type="EMBL" id="SUZ78371.1"/>
    </source>
</evidence>
<dbReference type="InterPro" id="IPR002347">
    <property type="entry name" value="SDR_fam"/>
</dbReference>
<dbReference type="EMBL" id="UINC01001350">
    <property type="protein sequence ID" value="SUZ78371.1"/>
    <property type="molecule type" value="Genomic_DNA"/>
</dbReference>
<dbReference type="InterPro" id="IPR036291">
    <property type="entry name" value="NAD(P)-bd_dom_sf"/>
</dbReference>